<dbReference type="Proteomes" id="UP000821865">
    <property type="component" value="Chromosome 4"/>
</dbReference>
<evidence type="ECO:0000313" key="1">
    <source>
        <dbReference type="EMBL" id="KAH7953296.1"/>
    </source>
</evidence>
<organism evidence="1 2">
    <name type="scientific">Dermacentor silvarum</name>
    <name type="common">Tick</name>
    <dbReference type="NCBI Taxonomy" id="543639"/>
    <lineage>
        <taxon>Eukaryota</taxon>
        <taxon>Metazoa</taxon>
        <taxon>Ecdysozoa</taxon>
        <taxon>Arthropoda</taxon>
        <taxon>Chelicerata</taxon>
        <taxon>Arachnida</taxon>
        <taxon>Acari</taxon>
        <taxon>Parasitiformes</taxon>
        <taxon>Ixodida</taxon>
        <taxon>Ixodoidea</taxon>
        <taxon>Ixodidae</taxon>
        <taxon>Rhipicephalinae</taxon>
        <taxon>Dermacentor</taxon>
    </lineage>
</organism>
<protein>
    <submittedName>
        <fullName evidence="1">Uncharacterized protein</fullName>
    </submittedName>
</protein>
<evidence type="ECO:0000313" key="2">
    <source>
        <dbReference type="Proteomes" id="UP000821865"/>
    </source>
</evidence>
<name>A0ACB8CW15_DERSI</name>
<proteinExistence type="predicted"/>
<comment type="caution">
    <text evidence="1">The sequence shown here is derived from an EMBL/GenBank/DDBJ whole genome shotgun (WGS) entry which is preliminary data.</text>
</comment>
<reference evidence="1" key="1">
    <citation type="submission" date="2020-05" db="EMBL/GenBank/DDBJ databases">
        <title>Large-scale comparative analyses of tick genomes elucidate their genetic diversity and vector capacities.</title>
        <authorList>
            <person name="Jia N."/>
            <person name="Wang J."/>
            <person name="Shi W."/>
            <person name="Du L."/>
            <person name="Sun Y."/>
            <person name="Zhan W."/>
            <person name="Jiang J."/>
            <person name="Wang Q."/>
            <person name="Zhang B."/>
            <person name="Ji P."/>
            <person name="Sakyi L.B."/>
            <person name="Cui X."/>
            <person name="Yuan T."/>
            <person name="Jiang B."/>
            <person name="Yang W."/>
            <person name="Lam T.T.-Y."/>
            <person name="Chang Q."/>
            <person name="Ding S."/>
            <person name="Wang X."/>
            <person name="Zhu J."/>
            <person name="Ruan X."/>
            <person name="Zhao L."/>
            <person name="Wei J."/>
            <person name="Que T."/>
            <person name="Du C."/>
            <person name="Cheng J."/>
            <person name="Dai P."/>
            <person name="Han X."/>
            <person name="Huang E."/>
            <person name="Gao Y."/>
            <person name="Liu J."/>
            <person name="Shao H."/>
            <person name="Ye R."/>
            <person name="Li L."/>
            <person name="Wei W."/>
            <person name="Wang X."/>
            <person name="Wang C."/>
            <person name="Yang T."/>
            <person name="Huo Q."/>
            <person name="Li W."/>
            <person name="Guo W."/>
            <person name="Chen H."/>
            <person name="Zhou L."/>
            <person name="Ni X."/>
            <person name="Tian J."/>
            <person name="Zhou Y."/>
            <person name="Sheng Y."/>
            <person name="Liu T."/>
            <person name="Pan Y."/>
            <person name="Xia L."/>
            <person name="Li J."/>
            <person name="Zhao F."/>
            <person name="Cao W."/>
        </authorList>
    </citation>
    <scope>NUCLEOTIDE SEQUENCE</scope>
    <source>
        <strain evidence="1">Dsil-2018</strain>
    </source>
</reference>
<keyword evidence="2" id="KW-1185">Reference proteome</keyword>
<accession>A0ACB8CW15</accession>
<gene>
    <name evidence="1" type="ORF">HPB49_007001</name>
</gene>
<sequence>MQRRASKQKLNRKIRKKIAETNREIETHCACLREQEWQELCDTMTGNMSAGRTWKTLKHLLNPASTIMANPYRDG</sequence>
<dbReference type="EMBL" id="CM023473">
    <property type="protein sequence ID" value="KAH7953296.1"/>
    <property type="molecule type" value="Genomic_DNA"/>
</dbReference>